<dbReference type="RefSeq" id="WP_042056274.1">
    <property type="nucleotide sequence ID" value="NZ_BAND01000013.1"/>
</dbReference>
<dbReference type="GO" id="GO:0016887">
    <property type="term" value="F:ATP hydrolysis activity"/>
    <property type="evidence" value="ECO:0007669"/>
    <property type="project" value="InterPro"/>
</dbReference>
<evidence type="ECO:0000313" key="4">
    <source>
        <dbReference type="EMBL" id="GAJ28057.1"/>
    </source>
</evidence>
<comment type="caution">
    <text evidence="4">The sequence shown here is derived from an EMBL/GenBank/DDBJ whole genome shotgun (WGS) entry which is preliminary data.</text>
</comment>
<evidence type="ECO:0000256" key="2">
    <source>
        <dbReference type="ARBA" id="ARBA00022840"/>
    </source>
</evidence>
<dbReference type="PANTHER" id="PTHR24220">
    <property type="entry name" value="IMPORT ATP-BINDING PROTEIN"/>
    <property type="match status" value="1"/>
</dbReference>
<dbReference type="GO" id="GO:0005886">
    <property type="term" value="C:plasma membrane"/>
    <property type="evidence" value="ECO:0007669"/>
    <property type="project" value="TreeGrafter"/>
</dbReference>
<dbReference type="GO" id="GO:0005524">
    <property type="term" value="F:ATP binding"/>
    <property type="evidence" value="ECO:0007669"/>
    <property type="project" value="UniProtKB-KW"/>
</dbReference>
<name>A0A023D1N5_ACIMT</name>
<dbReference type="EMBL" id="BAND01000013">
    <property type="protein sequence ID" value="GAJ28057.1"/>
    <property type="molecule type" value="Genomic_DNA"/>
</dbReference>
<dbReference type="AlphaFoldDB" id="A0A023D1N5"/>
<dbReference type="Proteomes" id="UP000019760">
    <property type="component" value="Unassembled WGS sequence"/>
</dbReference>
<evidence type="ECO:0000313" key="5">
    <source>
        <dbReference type="Proteomes" id="UP000019760"/>
    </source>
</evidence>
<keyword evidence="4" id="KW-0132">Cell division</keyword>
<proteinExistence type="predicted"/>
<dbReference type="InterPro" id="IPR003439">
    <property type="entry name" value="ABC_transporter-like_ATP-bd"/>
</dbReference>
<accession>A0A023D1N5</accession>
<dbReference type="PANTHER" id="PTHR24220:SF470">
    <property type="entry name" value="CELL DIVISION ATP-BINDING PROTEIN FTSE"/>
    <property type="match status" value="1"/>
</dbReference>
<reference evidence="5" key="1">
    <citation type="journal article" date="2014" name="FEMS Microbiol. Lett.">
        <title>Draft Genomic DNA Sequence of the Facultatively Methylotrophic Bacterium Acidomonas methanolica type strain MB58.</title>
        <authorList>
            <person name="Higashiura N."/>
            <person name="Hadano H."/>
            <person name="Hirakawa H."/>
            <person name="Matsutani M."/>
            <person name="Takabe S."/>
            <person name="Matsushita K."/>
            <person name="Azuma Y."/>
        </authorList>
    </citation>
    <scope>NUCLEOTIDE SEQUENCE [LARGE SCALE GENOMIC DNA]</scope>
    <source>
        <strain evidence="5">MB58</strain>
    </source>
</reference>
<dbReference type="InterPro" id="IPR015854">
    <property type="entry name" value="ABC_transpr_LolD-like"/>
</dbReference>
<organism evidence="4 5">
    <name type="scientific">Acidomonas methanolica NBRC 104435</name>
    <dbReference type="NCBI Taxonomy" id="1231351"/>
    <lineage>
        <taxon>Bacteria</taxon>
        <taxon>Pseudomonadati</taxon>
        <taxon>Pseudomonadota</taxon>
        <taxon>Alphaproteobacteria</taxon>
        <taxon>Acetobacterales</taxon>
        <taxon>Acetobacteraceae</taxon>
        <taxon>Acidomonas</taxon>
    </lineage>
</organism>
<dbReference type="InterPro" id="IPR003593">
    <property type="entry name" value="AAA+_ATPase"/>
</dbReference>
<keyword evidence="4" id="KW-0131">Cell cycle</keyword>
<evidence type="ECO:0000256" key="1">
    <source>
        <dbReference type="ARBA" id="ARBA00022741"/>
    </source>
</evidence>
<reference evidence="4 5" key="2">
    <citation type="journal article" date="2014" name="FEMS Microbiol. Lett.">
        <title>Draft genomic DNA sequence of the facultatively methylotrophic bacterium Acidomonas methanolica type strain MB58.</title>
        <authorList>
            <person name="Higashiura N."/>
            <person name="Hadano H."/>
            <person name="Hirakawa H."/>
            <person name="Matsutani M."/>
            <person name="Takabe S."/>
            <person name="Matsushita K."/>
            <person name="Azuma Y."/>
        </authorList>
    </citation>
    <scope>NUCLEOTIDE SEQUENCE [LARGE SCALE GENOMIC DNA]</scope>
    <source>
        <strain evidence="4 5">MB58</strain>
    </source>
</reference>
<dbReference type="GO" id="GO:0051301">
    <property type="term" value="P:cell division"/>
    <property type="evidence" value="ECO:0007669"/>
    <property type="project" value="UniProtKB-KW"/>
</dbReference>
<keyword evidence="2 4" id="KW-0067">ATP-binding</keyword>
<sequence length="227" mass="24917">MIFLENIQLRHGGTRRNPGATILRNVSLSVPDGAFRWLTGPSGAGKSSLLSLLHLSMRPAAGRMEIFGVAPDRASRGRLARMRRRIGLIPQDYRLLGELSVLDNVVLPLRIARQSERDSLREARAILDWLGLDGREDVLPDRLSGGERQRVAIARALVTRPDLLLADEPTNALGEEQARGLIGLFQHLAHSGATVIVATHNATLLRDFPARTFALDGGHIREETPDP</sequence>
<dbReference type="Gene3D" id="3.40.50.300">
    <property type="entry name" value="P-loop containing nucleotide triphosphate hydrolases"/>
    <property type="match status" value="1"/>
</dbReference>
<dbReference type="PROSITE" id="PS00211">
    <property type="entry name" value="ABC_TRANSPORTER_1"/>
    <property type="match status" value="1"/>
</dbReference>
<dbReference type="GO" id="GO:0022857">
    <property type="term" value="F:transmembrane transporter activity"/>
    <property type="evidence" value="ECO:0007669"/>
    <property type="project" value="TreeGrafter"/>
</dbReference>
<dbReference type="SUPFAM" id="SSF52540">
    <property type="entry name" value="P-loop containing nucleoside triphosphate hydrolases"/>
    <property type="match status" value="1"/>
</dbReference>
<keyword evidence="1" id="KW-0547">Nucleotide-binding</keyword>
<feature type="domain" description="ABC transporter" evidence="3">
    <location>
        <begin position="2"/>
        <end position="227"/>
    </location>
</feature>
<dbReference type="InterPro" id="IPR027417">
    <property type="entry name" value="P-loop_NTPase"/>
</dbReference>
<gene>
    <name evidence="4" type="ORF">Amme_013_021</name>
</gene>
<protein>
    <submittedName>
        <fullName evidence="4">Cell division ATP-binding protein FtsE</fullName>
    </submittedName>
</protein>
<dbReference type="SMART" id="SM00382">
    <property type="entry name" value="AAA"/>
    <property type="match status" value="1"/>
</dbReference>
<dbReference type="Pfam" id="PF00005">
    <property type="entry name" value="ABC_tran"/>
    <property type="match status" value="1"/>
</dbReference>
<evidence type="ECO:0000259" key="3">
    <source>
        <dbReference type="PROSITE" id="PS50893"/>
    </source>
</evidence>
<dbReference type="InterPro" id="IPR017871">
    <property type="entry name" value="ABC_transporter-like_CS"/>
</dbReference>
<dbReference type="PROSITE" id="PS50893">
    <property type="entry name" value="ABC_TRANSPORTER_2"/>
    <property type="match status" value="1"/>
</dbReference>
<keyword evidence="5" id="KW-1185">Reference proteome</keyword>